<organism evidence="10 11">
    <name type="scientific">Hyaloscypha hepaticicola</name>
    <dbReference type="NCBI Taxonomy" id="2082293"/>
    <lineage>
        <taxon>Eukaryota</taxon>
        <taxon>Fungi</taxon>
        <taxon>Dikarya</taxon>
        <taxon>Ascomycota</taxon>
        <taxon>Pezizomycotina</taxon>
        <taxon>Leotiomycetes</taxon>
        <taxon>Helotiales</taxon>
        <taxon>Hyaloscyphaceae</taxon>
        <taxon>Hyaloscypha</taxon>
    </lineage>
</organism>
<gene>
    <name evidence="10" type="ORF">NA56DRAFT_646811</name>
</gene>
<comment type="catalytic activity">
    <reaction evidence="8">
        <text>D-glucosamine 6-phosphate + acetyl-CoA = N-acetyl-D-glucosamine 6-phosphate + CoA + H(+)</text>
        <dbReference type="Rhea" id="RHEA:10292"/>
        <dbReference type="ChEBI" id="CHEBI:15378"/>
        <dbReference type="ChEBI" id="CHEBI:57287"/>
        <dbReference type="ChEBI" id="CHEBI:57288"/>
        <dbReference type="ChEBI" id="CHEBI:57513"/>
        <dbReference type="ChEBI" id="CHEBI:58725"/>
        <dbReference type="EC" id="2.3.1.4"/>
    </reaction>
</comment>
<evidence type="ECO:0000256" key="8">
    <source>
        <dbReference type="RuleBase" id="RU365086"/>
    </source>
</evidence>
<dbReference type="Pfam" id="PF00583">
    <property type="entry name" value="Acetyltransf_1"/>
    <property type="match status" value="1"/>
</dbReference>
<dbReference type="InterPro" id="IPR000182">
    <property type="entry name" value="GNAT_dom"/>
</dbReference>
<keyword evidence="5" id="KW-0256">Endoplasmic reticulum</keyword>
<evidence type="ECO:0000313" key="11">
    <source>
        <dbReference type="Proteomes" id="UP000235672"/>
    </source>
</evidence>
<dbReference type="GO" id="GO:0005789">
    <property type="term" value="C:endoplasmic reticulum membrane"/>
    <property type="evidence" value="ECO:0007669"/>
    <property type="project" value="UniProtKB-SubCell"/>
</dbReference>
<evidence type="ECO:0000256" key="6">
    <source>
        <dbReference type="ARBA" id="ARBA00023136"/>
    </source>
</evidence>
<dbReference type="GO" id="GO:0004343">
    <property type="term" value="F:glucosamine 6-phosphate N-acetyltransferase activity"/>
    <property type="evidence" value="ECO:0007669"/>
    <property type="project" value="UniProtKB-UniRule"/>
</dbReference>
<dbReference type="STRING" id="1745343.A0A2J6Q0T6"/>
<name>A0A2J6Q0T6_9HELO</name>
<evidence type="ECO:0000259" key="9">
    <source>
        <dbReference type="PROSITE" id="PS51186"/>
    </source>
</evidence>
<dbReference type="OrthoDB" id="10039976at2759"/>
<dbReference type="EMBL" id="KZ613487">
    <property type="protein sequence ID" value="PMD19910.1"/>
    <property type="molecule type" value="Genomic_DNA"/>
</dbReference>
<dbReference type="PANTHER" id="PTHR13355">
    <property type="entry name" value="GLUCOSAMINE 6-PHOSPHATE N-ACETYLTRANSFERASE"/>
    <property type="match status" value="1"/>
</dbReference>
<sequence length="175" mass="19843">MTASKGLFSSSLISEAVISSFPETYTIRPLERDDYHKGFFECIQVLTSTGDVSEERFLERYDYMKNLGVHYFLVIEHAGKIVGTGTLMVERKFIHDLGSVAHIEEIAIRKEEQGKGLGLRMIQALSSIAKNVGCYKSILGCSARNEPFYEKCGFKRGGLDMNQYYEEEKSSWERG</sequence>
<dbReference type="AlphaFoldDB" id="A0A2J6Q0T6"/>
<accession>A0A2J6Q0T6</accession>
<keyword evidence="4 8" id="KW-0808">Transferase</keyword>
<evidence type="ECO:0000256" key="1">
    <source>
        <dbReference type="ARBA" id="ARBA00004184"/>
    </source>
</evidence>
<dbReference type="SUPFAM" id="SSF55729">
    <property type="entry name" value="Acyl-CoA N-acyltransferases (Nat)"/>
    <property type="match status" value="1"/>
</dbReference>
<keyword evidence="11" id="KW-1185">Reference proteome</keyword>
<evidence type="ECO:0000256" key="3">
    <source>
        <dbReference type="ARBA" id="ARBA00011738"/>
    </source>
</evidence>
<evidence type="ECO:0000256" key="2">
    <source>
        <dbReference type="ARBA" id="ARBA00004586"/>
    </source>
</evidence>
<proteinExistence type="inferred from homology"/>
<dbReference type="Proteomes" id="UP000235672">
    <property type="component" value="Unassembled WGS sequence"/>
</dbReference>
<keyword evidence="6" id="KW-0472">Membrane</keyword>
<dbReference type="FunFam" id="3.40.630.30:FF:000048">
    <property type="entry name" value="Glucosamine 6-phosphate N-acetyltransferase"/>
    <property type="match status" value="1"/>
</dbReference>
<dbReference type="EC" id="2.3.1.4" evidence="8"/>
<reference evidence="10 11" key="1">
    <citation type="submission" date="2016-05" db="EMBL/GenBank/DDBJ databases">
        <title>A degradative enzymes factory behind the ericoid mycorrhizal symbiosis.</title>
        <authorList>
            <consortium name="DOE Joint Genome Institute"/>
            <person name="Martino E."/>
            <person name="Morin E."/>
            <person name="Grelet G."/>
            <person name="Kuo A."/>
            <person name="Kohler A."/>
            <person name="Daghino S."/>
            <person name="Barry K."/>
            <person name="Choi C."/>
            <person name="Cichocki N."/>
            <person name="Clum A."/>
            <person name="Copeland A."/>
            <person name="Hainaut M."/>
            <person name="Haridas S."/>
            <person name="Labutti K."/>
            <person name="Lindquist E."/>
            <person name="Lipzen A."/>
            <person name="Khouja H.-R."/>
            <person name="Murat C."/>
            <person name="Ohm R."/>
            <person name="Olson A."/>
            <person name="Spatafora J."/>
            <person name="Veneault-Fourrey C."/>
            <person name="Henrissat B."/>
            <person name="Grigoriev I."/>
            <person name="Martin F."/>
            <person name="Perotto S."/>
        </authorList>
    </citation>
    <scope>NUCLEOTIDE SEQUENCE [LARGE SCALE GENOMIC DNA]</scope>
    <source>
        <strain evidence="10 11">UAMH 7357</strain>
    </source>
</reference>
<dbReference type="InterPro" id="IPR039143">
    <property type="entry name" value="GNPNAT1-like"/>
</dbReference>
<dbReference type="Gene3D" id="3.40.630.30">
    <property type="match status" value="1"/>
</dbReference>
<comment type="pathway">
    <text evidence="8">Nucleotide-sugar biosynthesis; UDP-N-acetyl-alpha-D-glucosamine biosynthesis; N-acetyl-alpha-D-glucosamine 1-phosphate from alpha-D-glucosamine 6-phosphate (route I): step 1/2.</text>
</comment>
<dbReference type="GO" id="GO:0006048">
    <property type="term" value="P:UDP-N-acetylglucosamine biosynthetic process"/>
    <property type="evidence" value="ECO:0007669"/>
    <property type="project" value="UniProtKB-UniRule"/>
</dbReference>
<dbReference type="UniPathway" id="UPA00113">
    <property type="reaction ID" value="UER00529"/>
</dbReference>
<evidence type="ECO:0000256" key="5">
    <source>
        <dbReference type="ARBA" id="ARBA00022824"/>
    </source>
</evidence>
<comment type="similarity">
    <text evidence="8">Belongs to the acetyltransferase family. GNA1 subfamily.</text>
</comment>
<dbReference type="PROSITE" id="PS51186">
    <property type="entry name" value="GNAT"/>
    <property type="match status" value="1"/>
</dbReference>
<evidence type="ECO:0000256" key="4">
    <source>
        <dbReference type="ARBA" id="ARBA00022679"/>
    </source>
</evidence>
<dbReference type="InterPro" id="IPR016181">
    <property type="entry name" value="Acyl_CoA_acyltransferase"/>
</dbReference>
<dbReference type="PANTHER" id="PTHR13355:SF11">
    <property type="entry name" value="GLUCOSAMINE 6-PHOSPHATE N-ACETYLTRANSFERASE"/>
    <property type="match status" value="1"/>
</dbReference>
<evidence type="ECO:0000256" key="7">
    <source>
        <dbReference type="ARBA" id="ARBA00023315"/>
    </source>
</evidence>
<protein>
    <recommendedName>
        <fullName evidence="8">Glucosamine 6-phosphate N-acetyltransferase</fullName>
        <ecNumber evidence="8">2.3.1.4</ecNumber>
    </recommendedName>
</protein>
<feature type="domain" description="N-acetyltransferase" evidence="9">
    <location>
        <begin position="25"/>
        <end position="172"/>
    </location>
</feature>
<comment type="subcellular location">
    <subcellularLocation>
        <location evidence="1">Endomembrane system</location>
        <topology evidence="1">Peripheral membrane protein</topology>
    </subcellularLocation>
    <subcellularLocation>
        <location evidence="2">Endoplasmic reticulum membrane</location>
    </subcellularLocation>
</comment>
<comment type="subunit">
    <text evidence="3">Homodimer.</text>
</comment>
<evidence type="ECO:0000313" key="10">
    <source>
        <dbReference type="EMBL" id="PMD19910.1"/>
    </source>
</evidence>
<keyword evidence="7 8" id="KW-0012">Acyltransferase</keyword>
<dbReference type="CDD" id="cd04301">
    <property type="entry name" value="NAT_SF"/>
    <property type="match status" value="1"/>
</dbReference>